<sequence>MGELDDGSRFRGINGSGEGEGAWFMEWLKLVKMGVVCCCGGLDGDEGVRWWWGMAKMRNQFNGTVFWR</sequence>
<reference evidence="1 2" key="1">
    <citation type="journal article" date="2024" name="G3 (Bethesda)">
        <title>Genome assembly of Hibiscus sabdariffa L. provides insights into metabolisms of medicinal natural products.</title>
        <authorList>
            <person name="Kim T."/>
        </authorList>
    </citation>
    <scope>NUCLEOTIDE SEQUENCE [LARGE SCALE GENOMIC DNA]</scope>
    <source>
        <strain evidence="1">TK-2024</strain>
        <tissue evidence="1">Old leaves</tissue>
    </source>
</reference>
<accession>A0ABR2DJ09</accession>
<keyword evidence="2" id="KW-1185">Reference proteome</keyword>
<dbReference type="EMBL" id="JBBPBM010000025">
    <property type="protein sequence ID" value="KAK8540271.1"/>
    <property type="molecule type" value="Genomic_DNA"/>
</dbReference>
<comment type="caution">
    <text evidence="1">The sequence shown here is derived from an EMBL/GenBank/DDBJ whole genome shotgun (WGS) entry which is preliminary data.</text>
</comment>
<proteinExistence type="predicted"/>
<evidence type="ECO:0000313" key="1">
    <source>
        <dbReference type="EMBL" id="KAK8540271.1"/>
    </source>
</evidence>
<organism evidence="1 2">
    <name type="scientific">Hibiscus sabdariffa</name>
    <name type="common">roselle</name>
    <dbReference type="NCBI Taxonomy" id="183260"/>
    <lineage>
        <taxon>Eukaryota</taxon>
        <taxon>Viridiplantae</taxon>
        <taxon>Streptophyta</taxon>
        <taxon>Embryophyta</taxon>
        <taxon>Tracheophyta</taxon>
        <taxon>Spermatophyta</taxon>
        <taxon>Magnoliopsida</taxon>
        <taxon>eudicotyledons</taxon>
        <taxon>Gunneridae</taxon>
        <taxon>Pentapetalae</taxon>
        <taxon>rosids</taxon>
        <taxon>malvids</taxon>
        <taxon>Malvales</taxon>
        <taxon>Malvaceae</taxon>
        <taxon>Malvoideae</taxon>
        <taxon>Hibiscus</taxon>
    </lineage>
</organism>
<gene>
    <name evidence="1" type="ORF">V6N12_046559</name>
</gene>
<protein>
    <submittedName>
        <fullName evidence="1">Uncharacterized protein</fullName>
    </submittedName>
</protein>
<evidence type="ECO:0000313" key="2">
    <source>
        <dbReference type="Proteomes" id="UP001472677"/>
    </source>
</evidence>
<name>A0ABR2DJ09_9ROSI</name>
<dbReference type="Proteomes" id="UP001472677">
    <property type="component" value="Unassembled WGS sequence"/>
</dbReference>